<evidence type="ECO:0000313" key="4">
    <source>
        <dbReference type="EMBL" id="PSK80398.1"/>
    </source>
</evidence>
<feature type="signal peptide" evidence="1">
    <location>
        <begin position="1"/>
        <end position="19"/>
    </location>
</feature>
<evidence type="ECO:0000256" key="1">
    <source>
        <dbReference type="SAM" id="SignalP"/>
    </source>
</evidence>
<reference evidence="3 6" key="2">
    <citation type="submission" date="2019-10" db="EMBL/GenBank/DDBJ databases">
        <title>Prolixibacter strains distinguished by the presence of nitrate reductase genes were adept at nitrate-dependent anaerobic corrosion of metallic iron and carbon steel.</title>
        <authorList>
            <person name="Iino T."/>
            <person name="Shono N."/>
            <person name="Ito K."/>
            <person name="Nakamura R."/>
            <person name="Sueoka K."/>
            <person name="Harayama S."/>
            <person name="Ohkuma M."/>
        </authorList>
    </citation>
    <scope>NUCLEOTIDE SEQUENCE [LARGE SCALE GENOMIC DNA]</scope>
    <source>
        <strain evidence="3 6">MIC1-1</strain>
    </source>
</reference>
<dbReference type="EMBL" id="PYGC01000017">
    <property type="protein sequence ID" value="PSK80398.1"/>
    <property type="molecule type" value="Genomic_DNA"/>
</dbReference>
<evidence type="ECO:0000259" key="2">
    <source>
        <dbReference type="Pfam" id="PF11396"/>
    </source>
</evidence>
<dbReference type="InterPro" id="IPR021533">
    <property type="entry name" value="PepSY-like"/>
</dbReference>
<evidence type="ECO:0000313" key="5">
    <source>
        <dbReference type="Proteomes" id="UP000240621"/>
    </source>
</evidence>
<accession>A0A2P8C604</accession>
<feature type="domain" description="Putative beta-lactamase-inhibitor-like PepSY-like" evidence="2">
    <location>
        <begin position="53"/>
        <end position="138"/>
    </location>
</feature>
<evidence type="ECO:0000313" key="6">
    <source>
        <dbReference type="Proteomes" id="UP000396862"/>
    </source>
</evidence>
<dbReference type="Pfam" id="PF11396">
    <property type="entry name" value="PepSY_like"/>
    <property type="match status" value="1"/>
</dbReference>
<dbReference type="Proteomes" id="UP000240621">
    <property type="component" value="Unassembled WGS sequence"/>
</dbReference>
<name>A0A2P8C604_9BACT</name>
<protein>
    <submittedName>
        <fullName evidence="4">Putative PepSY-like beta-lactamase-inhibitor</fullName>
    </submittedName>
</protein>
<sequence>MKTTLVLLAFLGMSLIAHAQKVVLPNAVADAFSQKFPNAQKVHWNQEEADEWEAEFYLNGTETSASFNPAGSWLETETEISRRSLPTAVKNTLASQFAGYKTGEVAIIDSPTFSGYEIELKKKEQALEVQVTKEGVLKHKRILKDGEDND</sequence>
<gene>
    <name evidence="4" type="ORF">CLV93_11742</name>
    <name evidence="3" type="ORF">JCM18694_33510</name>
</gene>
<keyword evidence="1" id="KW-0732">Signal</keyword>
<dbReference type="Gene3D" id="3.10.450.360">
    <property type="match status" value="1"/>
</dbReference>
<feature type="chain" id="PRO_5015156512" evidence="1">
    <location>
        <begin position="20"/>
        <end position="150"/>
    </location>
</feature>
<evidence type="ECO:0000313" key="3">
    <source>
        <dbReference type="EMBL" id="GET23105.1"/>
    </source>
</evidence>
<dbReference type="Proteomes" id="UP000396862">
    <property type="component" value="Unassembled WGS sequence"/>
</dbReference>
<dbReference type="RefSeq" id="WP_106543892.1">
    <property type="nucleotide sequence ID" value="NZ_BLAU01000001.1"/>
</dbReference>
<dbReference type="EMBL" id="BLAU01000001">
    <property type="protein sequence ID" value="GET23105.1"/>
    <property type="molecule type" value="Genomic_DNA"/>
</dbReference>
<keyword evidence="6" id="KW-1185">Reference proteome</keyword>
<organism evidence="4 5">
    <name type="scientific">Prolixibacter denitrificans</name>
    <dbReference type="NCBI Taxonomy" id="1541063"/>
    <lineage>
        <taxon>Bacteria</taxon>
        <taxon>Pseudomonadati</taxon>
        <taxon>Bacteroidota</taxon>
        <taxon>Bacteroidia</taxon>
        <taxon>Marinilabiliales</taxon>
        <taxon>Prolixibacteraceae</taxon>
        <taxon>Prolixibacter</taxon>
    </lineage>
</organism>
<dbReference type="SUPFAM" id="SSF160574">
    <property type="entry name" value="BT0923-like"/>
    <property type="match status" value="1"/>
</dbReference>
<dbReference type="AlphaFoldDB" id="A0A2P8C604"/>
<comment type="caution">
    <text evidence="4">The sequence shown here is derived from an EMBL/GenBank/DDBJ whole genome shotgun (WGS) entry which is preliminary data.</text>
</comment>
<proteinExistence type="predicted"/>
<reference evidence="4 5" key="1">
    <citation type="submission" date="2018-03" db="EMBL/GenBank/DDBJ databases">
        <title>Genomic Encyclopedia of Archaeal and Bacterial Type Strains, Phase II (KMG-II): from individual species to whole genera.</title>
        <authorList>
            <person name="Goeker M."/>
        </authorList>
    </citation>
    <scope>NUCLEOTIDE SEQUENCE [LARGE SCALE GENOMIC DNA]</scope>
    <source>
        <strain evidence="4 5">DSM 27267</strain>
    </source>
</reference>
<dbReference type="OrthoDB" id="799540at2"/>